<dbReference type="InterPro" id="IPR015943">
    <property type="entry name" value="WD40/YVTN_repeat-like_dom_sf"/>
</dbReference>
<dbReference type="InterPro" id="IPR002372">
    <property type="entry name" value="PQQ_rpt_dom"/>
</dbReference>
<dbReference type="EMBL" id="HBGF01026349">
    <property type="protein sequence ID" value="CAD9121157.1"/>
    <property type="molecule type" value="Transcribed_RNA"/>
</dbReference>
<organism evidence="3">
    <name type="scientific">Neobodo designis</name>
    <name type="common">Flagellated protozoan</name>
    <name type="synonym">Bodo designis</name>
    <dbReference type="NCBI Taxonomy" id="312471"/>
    <lineage>
        <taxon>Eukaryota</taxon>
        <taxon>Discoba</taxon>
        <taxon>Euglenozoa</taxon>
        <taxon>Kinetoplastea</taxon>
        <taxon>Metakinetoplastina</taxon>
        <taxon>Neobodonida</taxon>
        <taxon>Neobodo</taxon>
    </lineage>
</organism>
<name>A0A7S1Q709_NEODS</name>
<dbReference type="InterPro" id="IPR011047">
    <property type="entry name" value="Quinoprotein_ADH-like_sf"/>
</dbReference>
<accession>A0A7S1Q709</accession>
<proteinExistence type="predicted"/>
<sequence length="425" mass="44530">MRAVFAYLLIVGFVVASASAADDPAPTTPAPPPALSKLWSVPINASLGNDLGLGAAGTSTVLVSKYDGWQQTSATLTAFDANTGAVKWTASPAVPPQQPWWAEGPPNFATSTSFVAFVDSANVLQLKHADSGETAWMAPVPERINATELALTPGESDASKVSVAVVTTAGLVVYRNAGITSFTRATPSAPRPVISAYANAAIFGTQGDGGPDSVGRLVAVNLTSGEILWNTSAFSGPGTLSPKGDRVSVMHLGTAAVLDTTTGEQLACYGGTQYLAGPGAVGKGDNWFIEYLVMDGDSKAAFHRIQQETQHERPPYRERTRRLRNAYPTVLLQMVGYGEGWSWETGGTLTGPGFDFEKGLIGVNPGGAFVLLDAATGGVRGEYRNMQDYGMPDHPVALSGRFFFTGGDHFSQALSLVAVEDPSPK</sequence>
<dbReference type="SUPFAM" id="SSF50998">
    <property type="entry name" value="Quinoprotein alcohol dehydrogenase-like"/>
    <property type="match status" value="1"/>
</dbReference>
<dbReference type="AlphaFoldDB" id="A0A7S1Q709"/>
<feature type="chain" id="PRO_5030716964" description="Pyrrolo-quinoline quinone repeat domain-containing protein" evidence="1">
    <location>
        <begin position="21"/>
        <end position="425"/>
    </location>
</feature>
<evidence type="ECO:0000259" key="2">
    <source>
        <dbReference type="Pfam" id="PF13360"/>
    </source>
</evidence>
<feature type="signal peptide" evidence="1">
    <location>
        <begin position="1"/>
        <end position="20"/>
    </location>
</feature>
<dbReference type="Gene3D" id="2.130.10.10">
    <property type="entry name" value="YVTN repeat-like/Quinoprotein amine dehydrogenase"/>
    <property type="match status" value="1"/>
</dbReference>
<dbReference type="Pfam" id="PF13360">
    <property type="entry name" value="PQQ_2"/>
    <property type="match status" value="1"/>
</dbReference>
<dbReference type="SMART" id="SM00564">
    <property type="entry name" value="PQQ"/>
    <property type="match status" value="2"/>
</dbReference>
<protein>
    <recommendedName>
        <fullName evidence="2">Pyrrolo-quinoline quinone repeat domain-containing protein</fullName>
    </recommendedName>
</protein>
<evidence type="ECO:0000313" key="3">
    <source>
        <dbReference type="EMBL" id="CAD9121157.1"/>
    </source>
</evidence>
<feature type="domain" description="Pyrrolo-quinoline quinone repeat" evidence="2">
    <location>
        <begin position="38"/>
        <end position="248"/>
    </location>
</feature>
<reference evidence="3" key="1">
    <citation type="submission" date="2021-01" db="EMBL/GenBank/DDBJ databases">
        <authorList>
            <person name="Corre E."/>
            <person name="Pelletier E."/>
            <person name="Niang G."/>
            <person name="Scheremetjew M."/>
            <person name="Finn R."/>
            <person name="Kale V."/>
            <person name="Holt S."/>
            <person name="Cochrane G."/>
            <person name="Meng A."/>
            <person name="Brown T."/>
            <person name="Cohen L."/>
        </authorList>
    </citation>
    <scope>NUCLEOTIDE SEQUENCE</scope>
    <source>
        <strain evidence="3">CCAP 1951/1</strain>
    </source>
</reference>
<dbReference type="InterPro" id="IPR018391">
    <property type="entry name" value="PQQ_b-propeller_rpt"/>
</dbReference>
<keyword evidence="1" id="KW-0732">Signal</keyword>
<gene>
    <name evidence="3" type="ORF">NDES1114_LOCUS17422</name>
</gene>
<evidence type="ECO:0000256" key="1">
    <source>
        <dbReference type="SAM" id="SignalP"/>
    </source>
</evidence>